<dbReference type="Pfam" id="PF08378">
    <property type="entry name" value="NERD"/>
    <property type="match status" value="1"/>
</dbReference>
<gene>
    <name evidence="2" type="ORF">FB550_107208</name>
</gene>
<evidence type="ECO:0000313" key="3">
    <source>
        <dbReference type="Proteomes" id="UP000319671"/>
    </source>
</evidence>
<protein>
    <submittedName>
        <fullName evidence="2">Nuclease-like protein</fullName>
    </submittedName>
</protein>
<keyword evidence="3" id="KW-1185">Reference proteome</keyword>
<feature type="domain" description="NERD" evidence="1">
    <location>
        <begin position="51"/>
        <end position="168"/>
    </location>
</feature>
<dbReference type="RefSeq" id="WP_261380676.1">
    <property type="nucleotide sequence ID" value="NZ_VIVN01000007.1"/>
</dbReference>
<comment type="caution">
    <text evidence="2">The sequence shown here is derived from an EMBL/GenBank/DDBJ whole genome shotgun (WGS) entry which is preliminary data.</text>
</comment>
<evidence type="ECO:0000313" key="2">
    <source>
        <dbReference type="EMBL" id="TWD99572.1"/>
    </source>
</evidence>
<name>A0A561D8C3_9BACI</name>
<organism evidence="2 3">
    <name type="scientific">Neobacillus bataviensis</name>
    <dbReference type="NCBI Taxonomy" id="220685"/>
    <lineage>
        <taxon>Bacteria</taxon>
        <taxon>Bacillati</taxon>
        <taxon>Bacillota</taxon>
        <taxon>Bacilli</taxon>
        <taxon>Bacillales</taxon>
        <taxon>Bacillaceae</taxon>
        <taxon>Neobacillus</taxon>
    </lineage>
</organism>
<dbReference type="Proteomes" id="UP000319671">
    <property type="component" value="Unassembled WGS sequence"/>
</dbReference>
<dbReference type="AlphaFoldDB" id="A0A561D8C3"/>
<reference evidence="2 3" key="1">
    <citation type="submission" date="2019-06" db="EMBL/GenBank/DDBJ databases">
        <title>Sorghum-associated microbial communities from plants grown in Nebraska, USA.</title>
        <authorList>
            <person name="Schachtman D."/>
        </authorList>
    </citation>
    <scope>NUCLEOTIDE SEQUENCE [LARGE SCALE GENOMIC DNA]</scope>
    <source>
        <strain evidence="2 3">2482</strain>
    </source>
</reference>
<evidence type="ECO:0000259" key="1">
    <source>
        <dbReference type="PROSITE" id="PS50965"/>
    </source>
</evidence>
<sequence length="329" mass="38014">MQVDLRGVFDICIKSRDPSLKLEGLVSAQCRLPAGHPILPVLAGKQASVEAGIGGEDRVAEVLRKVSFSFDHHIFHDLSPSSDENFQMDTFTLNCWFGVVLEVKNIGGSLEFKDNPPQLIRTREDGHRDGFESPVVQLERNYELLSNWLRSRNIKIPLYGAVVLAYPKQIVALPPKNTKILFPNLIPSYLKNIPMQQPRLDLDTFNWLSTELLNSHQMYIPKPICESYQIPFSDFKTGVRCLICGRIGMVKTPRTWVCPFCEWHDHKAHIRTLREWFLIFKRSITNKECREFLHVDDIYTANRILNSMNLTSEGRFRYRSYTLDFSLKK</sequence>
<dbReference type="PROSITE" id="PS50965">
    <property type="entry name" value="NERD"/>
    <property type="match status" value="1"/>
</dbReference>
<accession>A0A561D8C3</accession>
<dbReference type="EMBL" id="VIVN01000007">
    <property type="protein sequence ID" value="TWD99572.1"/>
    <property type="molecule type" value="Genomic_DNA"/>
</dbReference>
<dbReference type="InterPro" id="IPR011528">
    <property type="entry name" value="NERD"/>
</dbReference>
<proteinExistence type="predicted"/>